<proteinExistence type="predicted"/>
<protein>
    <submittedName>
        <fullName evidence="2">Uncharacterized protein</fullName>
    </submittedName>
</protein>
<dbReference type="EMBL" id="JALBGC010000002">
    <property type="protein sequence ID" value="MCI1187361.1"/>
    <property type="molecule type" value="Genomic_DNA"/>
</dbReference>
<dbReference type="RefSeq" id="WP_241935636.1">
    <property type="nucleotide sequence ID" value="NZ_JALBGC010000002.1"/>
</dbReference>
<evidence type="ECO:0000313" key="2">
    <source>
        <dbReference type="EMBL" id="MCI1187361.1"/>
    </source>
</evidence>
<dbReference type="AlphaFoldDB" id="A0A9X1VJC0"/>
<keyword evidence="1" id="KW-1133">Transmembrane helix</keyword>
<comment type="caution">
    <text evidence="2">The sequence shown here is derived from an EMBL/GenBank/DDBJ whole genome shotgun (WGS) entry which is preliminary data.</text>
</comment>
<accession>A0A9X1VJC0</accession>
<keyword evidence="1" id="KW-0472">Membrane</keyword>
<organism evidence="2 3">
    <name type="scientific">Hymenobacter cyanobacteriorum</name>
    <dbReference type="NCBI Taxonomy" id="2926463"/>
    <lineage>
        <taxon>Bacteria</taxon>
        <taxon>Pseudomonadati</taxon>
        <taxon>Bacteroidota</taxon>
        <taxon>Cytophagia</taxon>
        <taxon>Cytophagales</taxon>
        <taxon>Hymenobacteraceae</taxon>
        <taxon>Hymenobacter</taxon>
    </lineage>
</organism>
<evidence type="ECO:0000256" key="1">
    <source>
        <dbReference type="SAM" id="Phobius"/>
    </source>
</evidence>
<feature type="transmembrane region" description="Helical" evidence="1">
    <location>
        <begin position="55"/>
        <end position="73"/>
    </location>
</feature>
<reference evidence="2" key="1">
    <citation type="submission" date="2022-03" db="EMBL/GenBank/DDBJ databases">
        <title>Bacterial whole genome sequence for Hymenobacter sp. DH14.</title>
        <authorList>
            <person name="Le V."/>
        </authorList>
    </citation>
    <scope>NUCLEOTIDE SEQUENCE</scope>
    <source>
        <strain evidence="2">DH14</strain>
    </source>
</reference>
<gene>
    <name evidence="2" type="ORF">MON38_08010</name>
</gene>
<keyword evidence="3" id="KW-1185">Reference proteome</keyword>
<name>A0A9X1VJC0_9BACT</name>
<keyword evidence="1" id="KW-0812">Transmembrane</keyword>
<dbReference type="Proteomes" id="UP001139193">
    <property type="component" value="Unassembled WGS sequence"/>
</dbReference>
<evidence type="ECO:0000313" key="3">
    <source>
        <dbReference type="Proteomes" id="UP001139193"/>
    </source>
</evidence>
<sequence>MPLKIHRVLQTLAALAFLLFGLGIVNTMVSLKYEIEDKACISVVNGRNLCQALRYNWVGLGTAVASIVALAFVKIKPSN</sequence>